<dbReference type="Proteomes" id="UP000030690">
    <property type="component" value="Unassembled WGS sequence"/>
</dbReference>
<keyword evidence="1" id="KW-0812">Transmembrane</keyword>
<dbReference type="InterPro" id="IPR006526">
    <property type="entry name" value="Export_prot_PHISTa/b/c"/>
</dbReference>
<protein>
    <recommendedName>
        <fullName evidence="2">Plasmodium RESA N-terminal domain-containing protein</fullName>
    </recommendedName>
</protein>
<dbReference type="AlphaFoldDB" id="A0A024V808"/>
<dbReference type="PANTHER" id="PTHR36193:SF23">
    <property type="entry name" value="PHISTB DOMAIN-CONTAINING RESA-LIKE PROTEIN 1"/>
    <property type="match status" value="1"/>
</dbReference>
<keyword evidence="1" id="KW-0472">Membrane</keyword>
<sequence length="315" mass="39067">MKTKNKIQNKKKNGYNLVHWNIEKRRRMSFFLICTFFNLIFLVSLLVLYKETDTKGYNNYVQQKERKIKGRVLTEVILKNLEKYIEENYGNCVEERCYYLKEPKVNNPYECEEKKKCLREEFEKCEPCQNPKEEEKELGVDEGENKNNIRPFEVLTEEEFNKRINILRGGIFLYEVYGLWNYLNQREKRKYTTIKQELWKVCEDLSVKYNVPHECTMKEWKKVRKYMKEELLKKKEEDEKDFQYFVEDNIYTRWEYIAFITDKKESWKVFRHMIKEKWKDMLLENFEKYMEEMFDKKMEKHRKKCKEVYKSREGL</sequence>
<evidence type="ECO:0000313" key="3">
    <source>
        <dbReference type="EMBL" id="ETW18340.1"/>
    </source>
</evidence>
<organism evidence="3 4">
    <name type="scientific">Plasmodium falciparum Vietnam Oak-Knoll</name>
    <name type="common">FVO</name>
    <dbReference type="NCBI Taxonomy" id="1036723"/>
    <lineage>
        <taxon>Eukaryota</taxon>
        <taxon>Sar</taxon>
        <taxon>Alveolata</taxon>
        <taxon>Apicomplexa</taxon>
        <taxon>Aconoidasida</taxon>
        <taxon>Haemosporida</taxon>
        <taxon>Plasmodiidae</taxon>
        <taxon>Plasmodium</taxon>
        <taxon>Plasmodium (Laverania)</taxon>
    </lineage>
</organism>
<keyword evidence="1" id="KW-1133">Transmembrane helix</keyword>
<dbReference type="InterPro" id="IPR019111">
    <property type="entry name" value="PRESA_N"/>
</dbReference>
<accession>A0A024V808</accession>
<feature type="domain" description="Plasmodium RESA N-terminal" evidence="2">
    <location>
        <begin position="155"/>
        <end position="278"/>
    </location>
</feature>
<dbReference type="Pfam" id="PF09687">
    <property type="entry name" value="PRESAN"/>
    <property type="match status" value="1"/>
</dbReference>
<dbReference type="NCBIfam" id="TIGR01639">
    <property type="entry name" value="P_fal_TIGR01639"/>
    <property type="match status" value="1"/>
</dbReference>
<reference evidence="3 4" key="2">
    <citation type="submission" date="2013-02" db="EMBL/GenBank/DDBJ databases">
        <title>The Genome Sequence of Plasmodium falciparum Vietnam Oak-Knoll (FVO).</title>
        <authorList>
            <consortium name="The Broad Institute Genome Sequencing Platform"/>
            <consortium name="The Broad Institute Genome Sequencing Center for Infectious Disease"/>
            <person name="Neafsey D."/>
            <person name="Cheeseman I."/>
            <person name="Volkman S."/>
            <person name="Adams J."/>
            <person name="Walker B."/>
            <person name="Young S.K."/>
            <person name="Zeng Q."/>
            <person name="Gargeya S."/>
            <person name="Fitzgerald M."/>
            <person name="Haas B."/>
            <person name="Abouelleil A."/>
            <person name="Alvarado L."/>
            <person name="Arachchi H.M."/>
            <person name="Berlin A.M."/>
            <person name="Chapman S.B."/>
            <person name="Dewar J."/>
            <person name="Goldberg J."/>
            <person name="Griggs A."/>
            <person name="Gujja S."/>
            <person name="Hansen M."/>
            <person name="Howarth C."/>
            <person name="Imamovic A."/>
            <person name="Larimer J."/>
            <person name="McCowan C."/>
            <person name="Murphy C."/>
            <person name="Neiman D."/>
            <person name="Pearson M."/>
            <person name="Priest M."/>
            <person name="Roberts A."/>
            <person name="Saif S."/>
            <person name="Shea T."/>
            <person name="Sisk P."/>
            <person name="Sykes S."/>
            <person name="Wortman J."/>
            <person name="Nusbaum C."/>
            <person name="Birren B."/>
        </authorList>
    </citation>
    <scope>NUCLEOTIDE SEQUENCE [LARGE SCALE GENOMIC DNA]</scope>
    <source>
        <strain evidence="4">Vietnam Oak-Knoll (FVO)</strain>
    </source>
</reference>
<evidence type="ECO:0000313" key="4">
    <source>
        <dbReference type="Proteomes" id="UP000030690"/>
    </source>
</evidence>
<evidence type="ECO:0000256" key="1">
    <source>
        <dbReference type="SAM" id="Phobius"/>
    </source>
</evidence>
<dbReference type="EMBL" id="KI925079">
    <property type="protein sequence ID" value="ETW18340.1"/>
    <property type="molecule type" value="Genomic_DNA"/>
</dbReference>
<dbReference type="InterPro" id="IPR044885">
    <property type="entry name" value="PRESA_N_sf"/>
</dbReference>
<proteinExistence type="predicted"/>
<evidence type="ECO:0000259" key="2">
    <source>
        <dbReference type="Pfam" id="PF09687"/>
    </source>
</evidence>
<name>A0A024V808_PLAFA</name>
<dbReference type="OrthoDB" id="386117at2759"/>
<dbReference type="Gene3D" id="6.10.280.180">
    <property type="entry name" value="Plasmodium RESA, N-terminal helical domain"/>
    <property type="match status" value="1"/>
</dbReference>
<gene>
    <name evidence="3" type="ORF">PFFVO_02856</name>
</gene>
<reference evidence="3 4" key="1">
    <citation type="submission" date="2013-02" db="EMBL/GenBank/DDBJ databases">
        <title>The Genome Annotation of Plasmodium falciparum Vietnam Oak-Knoll (FVO).</title>
        <authorList>
            <consortium name="The Broad Institute Genome Sequencing Platform"/>
            <consortium name="The Broad Institute Genome Sequencing Center for Infectious Disease"/>
            <person name="Neafsey D."/>
            <person name="Hoffman S."/>
            <person name="Volkman S."/>
            <person name="Rosenthal P."/>
            <person name="Walker B."/>
            <person name="Young S.K."/>
            <person name="Zeng Q."/>
            <person name="Gargeya S."/>
            <person name="Fitzgerald M."/>
            <person name="Haas B."/>
            <person name="Abouelleil A."/>
            <person name="Allen A.W."/>
            <person name="Alvarado L."/>
            <person name="Arachchi H.M."/>
            <person name="Berlin A.M."/>
            <person name="Chapman S.B."/>
            <person name="Gainer-Dewar J."/>
            <person name="Goldberg J."/>
            <person name="Griggs A."/>
            <person name="Gujja S."/>
            <person name="Hansen M."/>
            <person name="Howarth C."/>
            <person name="Imamovic A."/>
            <person name="Ireland A."/>
            <person name="Larimer J."/>
            <person name="McCowan C."/>
            <person name="Murphy C."/>
            <person name="Pearson M."/>
            <person name="Poon T.W."/>
            <person name="Priest M."/>
            <person name="Roberts A."/>
            <person name="Saif S."/>
            <person name="Shea T."/>
            <person name="Sisk P."/>
            <person name="Sykes S."/>
            <person name="Wortman J."/>
            <person name="Nusbaum C."/>
            <person name="Birren B."/>
        </authorList>
    </citation>
    <scope>NUCLEOTIDE SEQUENCE [LARGE SCALE GENOMIC DNA]</scope>
    <source>
        <strain evidence="4">Vietnam Oak-Knoll (FVO)</strain>
    </source>
</reference>
<dbReference type="PANTHER" id="PTHR36193">
    <property type="entry name" value="PHISTB DOMAIN-CONTAINING RESA-LIKE PROTEIN 1"/>
    <property type="match status" value="1"/>
</dbReference>
<feature type="transmembrane region" description="Helical" evidence="1">
    <location>
        <begin position="30"/>
        <end position="49"/>
    </location>
</feature>